<feature type="region of interest" description="Disordered" evidence="1">
    <location>
        <begin position="32"/>
        <end position="108"/>
    </location>
</feature>
<protein>
    <submittedName>
        <fullName evidence="3">Uncharacterized protein</fullName>
    </submittedName>
</protein>
<evidence type="ECO:0000256" key="2">
    <source>
        <dbReference type="SAM" id="SignalP"/>
    </source>
</evidence>
<organism evidence="3 4">
    <name type="scientific">Spraguea lophii (strain 42_110)</name>
    <name type="common">Microsporidian parasite</name>
    <dbReference type="NCBI Taxonomy" id="1358809"/>
    <lineage>
        <taxon>Eukaryota</taxon>
        <taxon>Fungi</taxon>
        <taxon>Fungi incertae sedis</taxon>
        <taxon>Microsporidia</taxon>
        <taxon>Spragueidae</taxon>
        <taxon>Spraguea</taxon>
    </lineage>
</organism>
<dbReference type="Proteomes" id="UP000014978">
    <property type="component" value="Unassembled WGS sequence"/>
</dbReference>
<reference evidence="4" key="1">
    <citation type="journal article" date="2013" name="PLoS Genet.">
        <title>The genome of Spraguea lophii and the basis of host-microsporidian interactions.</title>
        <authorList>
            <person name="Campbell S.E."/>
            <person name="Williams T.A."/>
            <person name="Yousuf A."/>
            <person name="Soanes D.M."/>
            <person name="Paszkiewicz K.H."/>
            <person name="Williams B.A.P."/>
        </authorList>
    </citation>
    <scope>NUCLEOTIDE SEQUENCE [LARGE SCALE GENOMIC DNA]</scope>
    <source>
        <strain evidence="4">42_110</strain>
    </source>
</reference>
<sequence length="108" mass="12133">MFFILLCVVKCFLPLMGLELIKESVNQIDKLANPNVDGKPQESIEEGVSVENQNDNNVANDNDAEKDNNQKQQSAEENNQNQASAEENQKQQSAENNQNQQAVEENQK</sequence>
<evidence type="ECO:0000256" key="1">
    <source>
        <dbReference type="SAM" id="MobiDB-lite"/>
    </source>
</evidence>
<dbReference type="HOGENOM" id="CLU_2198716_0_0_1"/>
<name>S7XQW8_SPRLO</name>
<evidence type="ECO:0000313" key="4">
    <source>
        <dbReference type="Proteomes" id="UP000014978"/>
    </source>
</evidence>
<dbReference type="EMBL" id="ATCN01000853">
    <property type="protein sequence ID" value="EPR78343.1"/>
    <property type="molecule type" value="Genomic_DNA"/>
</dbReference>
<proteinExistence type="predicted"/>
<gene>
    <name evidence="3" type="ORF">SLOPH_1193</name>
</gene>
<feature type="signal peptide" evidence="2">
    <location>
        <begin position="1"/>
        <end position="17"/>
    </location>
</feature>
<feature type="compositionally biased region" description="Low complexity" evidence="1">
    <location>
        <begin position="50"/>
        <end position="61"/>
    </location>
</feature>
<evidence type="ECO:0000313" key="3">
    <source>
        <dbReference type="EMBL" id="EPR78343.1"/>
    </source>
</evidence>
<keyword evidence="4" id="KW-1185">Reference proteome</keyword>
<accession>S7XQW8</accession>
<dbReference type="Gene3D" id="3.30.70.2850">
    <property type="match status" value="1"/>
</dbReference>
<keyword evidence="2" id="KW-0732">Signal</keyword>
<comment type="caution">
    <text evidence="3">The sequence shown here is derived from an EMBL/GenBank/DDBJ whole genome shotgun (WGS) entry which is preliminary data.</text>
</comment>
<dbReference type="InParanoid" id="S7XQW8"/>
<feature type="compositionally biased region" description="Low complexity" evidence="1">
    <location>
        <begin position="70"/>
        <end position="108"/>
    </location>
</feature>
<dbReference type="VEuPathDB" id="MicrosporidiaDB:SLOPH_1193"/>
<dbReference type="AlphaFoldDB" id="S7XQW8"/>
<feature type="chain" id="PRO_5004546912" evidence="2">
    <location>
        <begin position="18"/>
        <end position="108"/>
    </location>
</feature>